<dbReference type="Gene3D" id="2.60.40.790">
    <property type="match status" value="1"/>
</dbReference>
<dbReference type="InterPro" id="IPR011990">
    <property type="entry name" value="TPR-like_helical_dom_sf"/>
</dbReference>
<dbReference type="SUPFAM" id="SSF49764">
    <property type="entry name" value="HSP20-like chaperones"/>
    <property type="match status" value="1"/>
</dbReference>
<feature type="region of interest" description="Disordered" evidence="2">
    <location>
        <begin position="293"/>
        <end position="314"/>
    </location>
</feature>
<dbReference type="eggNOG" id="KOG0376">
    <property type="taxonomic scope" value="Eukaryota"/>
</dbReference>
<dbReference type="InterPro" id="IPR007699">
    <property type="entry name" value="SGS_dom"/>
</dbReference>
<evidence type="ECO:0000259" key="4">
    <source>
        <dbReference type="PROSITE" id="PS51203"/>
    </source>
</evidence>
<gene>
    <name evidence="5" type="ORF">SARC_00213</name>
</gene>
<dbReference type="InterPro" id="IPR008978">
    <property type="entry name" value="HSP20-like_chaperone"/>
</dbReference>
<dbReference type="PANTHER" id="PTHR45862">
    <property type="entry name" value="PROTEIN SGT1 HOMOLOG"/>
    <property type="match status" value="1"/>
</dbReference>
<dbReference type="PROSITE" id="PS51048">
    <property type="entry name" value="SGS"/>
    <property type="match status" value="1"/>
</dbReference>
<feature type="compositionally biased region" description="Acidic residues" evidence="2">
    <location>
        <begin position="297"/>
        <end position="306"/>
    </location>
</feature>
<dbReference type="PROSITE" id="PS51203">
    <property type="entry name" value="CS"/>
    <property type="match status" value="1"/>
</dbReference>
<sequence length="398" mass="43931">MNAADCITSAVQALVNNDSLQAMKEFAMALQLEPENETAGLGLAKIYVSSNQYTQAVQLCNKMIKQNRECERAYYHKGIALYHLEEFTTARTAFEGGEKLKSSVGPAAKQWSEWIAKCDAALLQEATGEAIISTKSKDVVTPVPRPQGNGMSTSINGTPVETGPKAVEMAHEPVAKPAQAPKAVTKPTIAPIPATVSVPVVPTVPAKTRYEWYQTDTQVIVSIFVKNLEEKDVQIELTPQSMCVTLKLPGGSEYLLDQRTFADIVPAECTWRRAKPKFELTLRKATAARWDTLEQPESTEIEDSEEPAPKTLRKPTDWNKLVKDIDEEEADEKPEGDAALQKLFQDIYKDATPETRRAMNKSFQESGGTVLSTNWDEVGKDKVQIQAPDGAEARPYKD</sequence>
<dbReference type="Pfam" id="PF04969">
    <property type="entry name" value="CS"/>
    <property type="match status" value="1"/>
</dbReference>
<dbReference type="InterPro" id="IPR044563">
    <property type="entry name" value="Sgt1-like"/>
</dbReference>
<protein>
    <submittedName>
        <fullName evidence="5">Uncharacterized protein</fullName>
    </submittedName>
</protein>
<evidence type="ECO:0000313" key="5">
    <source>
        <dbReference type="EMBL" id="KNC87707.1"/>
    </source>
</evidence>
<evidence type="ECO:0000313" key="6">
    <source>
        <dbReference type="Proteomes" id="UP000054560"/>
    </source>
</evidence>
<dbReference type="OrthoDB" id="1898560at2759"/>
<feature type="domain" description="SGS" evidence="3">
    <location>
        <begin position="305"/>
        <end position="398"/>
    </location>
</feature>
<dbReference type="InterPro" id="IPR007052">
    <property type="entry name" value="CS_dom"/>
</dbReference>
<dbReference type="CDD" id="cd06466">
    <property type="entry name" value="p23_CS_SGT1_like"/>
    <property type="match status" value="1"/>
</dbReference>
<dbReference type="Pfam" id="PF05002">
    <property type="entry name" value="SGS"/>
    <property type="match status" value="1"/>
</dbReference>
<dbReference type="GeneID" id="25900717"/>
<dbReference type="AlphaFoldDB" id="A0A0L0GFB8"/>
<evidence type="ECO:0000256" key="2">
    <source>
        <dbReference type="SAM" id="MobiDB-lite"/>
    </source>
</evidence>
<organism evidence="5 6">
    <name type="scientific">Sphaeroforma arctica JP610</name>
    <dbReference type="NCBI Taxonomy" id="667725"/>
    <lineage>
        <taxon>Eukaryota</taxon>
        <taxon>Ichthyosporea</taxon>
        <taxon>Ichthyophonida</taxon>
        <taxon>Sphaeroforma</taxon>
    </lineage>
</organism>
<accession>A0A0L0GFB8</accession>
<dbReference type="SUPFAM" id="SSF48452">
    <property type="entry name" value="TPR-like"/>
    <property type="match status" value="1"/>
</dbReference>
<dbReference type="Pfam" id="PF25063">
    <property type="entry name" value="ARM_TT21_C"/>
    <property type="match status" value="1"/>
</dbReference>
<dbReference type="EMBL" id="KQ241601">
    <property type="protein sequence ID" value="KNC87707.1"/>
    <property type="molecule type" value="Genomic_DNA"/>
</dbReference>
<dbReference type="RefSeq" id="XP_014161609.1">
    <property type="nucleotide sequence ID" value="XM_014306134.1"/>
</dbReference>
<feature type="domain" description="CS" evidence="4">
    <location>
        <begin position="205"/>
        <end position="294"/>
    </location>
</feature>
<evidence type="ECO:0000256" key="1">
    <source>
        <dbReference type="ARBA" id="ARBA00008509"/>
    </source>
</evidence>
<evidence type="ECO:0000259" key="3">
    <source>
        <dbReference type="PROSITE" id="PS51048"/>
    </source>
</evidence>
<dbReference type="GO" id="GO:0051087">
    <property type="term" value="F:protein-folding chaperone binding"/>
    <property type="evidence" value="ECO:0007669"/>
    <property type="project" value="InterPro"/>
</dbReference>
<proteinExistence type="inferred from homology"/>
<dbReference type="Gene3D" id="1.25.40.10">
    <property type="entry name" value="Tetratricopeptide repeat domain"/>
    <property type="match status" value="1"/>
</dbReference>
<dbReference type="Proteomes" id="UP000054560">
    <property type="component" value="Unassembled WGS sequence"/>
</dbReference>
<dbReference type="STRING" id="667725.A0A0L0GFB8"/>
<dbReference type="eggNOG" id="KOG1309">
    <property type="taxonomic scope" value="Eukaryota"/>
</dbReference>
<comment type="similarity">
    <text evidence="1">Belongs to the SGT1 family.</text>
</comment>
<keyword evidence="6" id="KW-1185">Reference proteome</keyword>
<dbReference type="InterPro" id="IPR056834">
    <property type="entry name" value="ARM_TT21_C"/>
</dbReference>
<name>A0A0L0GFB8_9EUKA</name>
<reference evidence="5 6" key="1">
    <citation type="submission" date="2011-02" db="EMBL/GenBank/DDBJ databases">
        <title>The Genome Sequence of Sphaeroforma arctica JP610.</title>
        <authorList>
            <consortium name="The Broad Institute Genome Sequencing Platform"/>
            <person name="Russ C."/>
            <person name="Cuomo C."/>
            <person name="Young S.K."/>
            <person name="Zeng Q."/>
            <person name="Gargeya S."/>
            <person name="Alvarado L."/>
            <person name="Berlin A."/>
            <person name="Chapman S.B."/>
            <person name="Chen Z."/>
            <person name="Freedman E."/>
            <person name="Gellesch M."/>
            <person name="Goldberg J."/>
            <person name="Griggs A."/>
            <person name="Gujja S."/>
            <person name="Heilman E."/>
            <person name="Heiman D."/>
            <person name="Howarth C."/>
            <person name="Mehta T."/>
            <person name="Neiman D."/>
            <person name="Pearson M."/>
            <person name="Roberts A."/>
            <person name="Saif S."/>
            <person name="Shea T."/>
            <person name="Shenoy N."/>
            <person name="Sisk P."/>
            <person name="Stolte C."/>
            <person name="Sykes S."/>
            <person name="White J."/>
            <person name="Yandava C."/>
            <person name="Burger G."/>
            <person name="Gray M.W."/>
            <person name="Holland P.W.H."/>
            <person name="King N."/>
            <person name="Lang F.B.F."/>
            <person name="Roger A.J."/>
            <person name="Ruiz-Trillo I."/>
            <person name="Haas B."/>
            <person name="Nusbaum C."/>
            <person name="Birren B."/>
        </authorList>
    </citation>
    <scope>NUCLEOTIDE SEQUENCE [LARGE SCALE GENOMIC DNA]</scope>
    <source>
        <strain evidence="5 6">JP610</strain>
    </source>
</reference>